<name>A0ABW4AHZ7_9ACTN</name>
<comment type="caution">
    <text evidence="2">The sequence shown here is derived from an EMBL/GenBank/DDBJ whole genome shotgun (WGS) entry which is preliminary data.</text>
</comment>
<keyword evidence="3" id="KW-1185">Reference proteome</keyword>
<dbReference type="EMBL" id="JBHTMK010000044">
    <property type="protein sequence ID" value="MFD1370441.1"/>
    <property type="molecule type" value="Genomic_DNA"/>
</dbReference>
<accession>A0ABW4AHZ7</accession>
<sequence length="314" mass="33924">MSYYGTTVMTRADVIMTSLPGLATIGFRHRRLRDLGDGWQILDTSGANDPPNLETAVSAAAERWNAPVLGVYIADCCAQVHGAAPGRATWSGHLPDATDTECGMVHRPPVSPGGTLDDLEAHMLEWAGAAGLKPSTARLSRALRYLYSWSDDSDGPYIFQFEQIYELVRAFGLPILPEPRPYAFDPHETPLAKVTTRWGLAALAREAATSRANGGREDEAAIWEEEALALESDVFASLYGGGHPLEQLNARAEWINAAYRAAREGTPPPERIHDLGSTMISDRLTVTGAENDETPNGSDSDDPTTGPGIWPEPA</sequence>
<reference evidence="3" key="1">
    <citation type="journal article" date="2019" name="Int. J. Syst. Evol. Microbiol.">
        <title>The Global Catalogue of Microorganisms (GCM) 10K type strain sequencing project: providing services to taxonomists for standard genome sequencing and annotation.</title>
        <authorList>
            <consortium name="The Broad Institute Genomics Platform"/>
            <consortium name="The Broad Institute Genome Sequencing Center for Infectious Disease"/>
            <person name="Wu L."/>
            <person name="Ma J."/>
        </authorList>
    </citation>
    <scope>NUCLEOTIDE SEQUENCE [LARGE SCALE GENOMIC DNA]</scope>
    <source>
        <strain evidence="3">CCM 7526</strain>
    </source>
</reference>
<evidence type="ECO:0000313" key="2">
    <source>
        <dbReference type="EMBL" id="MFD1370441.1"/>
    </source>
</evidence>
<proteinExistence type="predicted"/>
<evidence type="ECO:0000256" key="1">
    <source>
        <dbReference type="SAM" id="MobiDB-lite"/>
    </source>
</evidence>
<feature type="region of interest" description="Disordered" evidence="1">
    <location>
        <begin position="285"/>
        <end position="314"/>
    </location>
</feature>
<dbReference type="RefSeq" id="WP_378079042.1">
    <property type="nucleotide sequence ID" value="NZ_JBHTMK010000044.1"/>
</dbReference>
<protein>
    <submittedName>
        <fullName evidence="2">Uncharacterized protein</fullName>
    </submittedName>
</protein>
<dbReference type="Proteomes" id="UP001597183">
    <property type="component" value="Unassembled WGS sequence"/>
</dbReference>
<evidence type="ECO:0000313" key="3">
    <source>
        <dbReference type="Proteomes" id="UP001597183"/>
    </source>
</evidence>
<gene>
    <name evidence="2" type="ORF">ACFQ5G_34340</name>
</gene>
<organism evidence="2 3">
    <name type="scientific">Actinoplanes sichuanensis</name>
    <dbReference type="NCBI Taxonomy" id="512349"/>
    <lineage>
        <taxon>Bacteria</taxon>
        <taxon>Bacillati</taxon>
        <taxon>Actinomycetota</taxon>
        <taxon>Actinomycetes</taxon>
        <taxon>Micromonosporales</taxon>
        <taxon>Micromonosporaceae</taxon>
        <taxon>Actinoplanes</taxon>
    </lineage>
</organism>